<keyword evidence="5 7" id="KW-1133">Transmembrane helix</keyword>
<comment type="similarity">
    <text evidence="2">Belongs to the peptidase S54 family.</text>
</comment>
<dbReference type="AlphaFoldDB" id="A0A517V816"/>
<keyword evidence="11" id="KW-1185">Reference proteome</keyword>
<dbReference type="GO" id="GO:0016020">
    <property type="term" value="C:membrane"/>
    <property type="evidence" value="ECO:0007669"/>
    <property type="project" value="UniProtKB-SubCell"/>
</dbReference>
<reference evidence="10 11" key="1">
    <citation type="submission" date="2019-02" db="EMBL/GenBank/DDBJ databases">
        <title>Deep-cultivation of Planctomycetes and their phenomic and genomic characterization uncovers novel biology.</title>
        <authorList>
            <person name="Wiegand S."/>
            <person name="Jogler M."/>
            <person name="Boedeker C."/>
            <person name="Pinto D."/>
            <person name="Vollmers J."/>
            <person name="Rivas-Marin E."/>
            <person name="Kohn T."/>
            <person name="Peeters S.H."/>
            <person name="Heuer A."/>
            <person name="Rast P."/>
            <person name="Oberbeckmann S."/>
            <person name="Bunk B."/>
            <person name="Jeske O."/>
            <person name="Meyerdierks A."/>
            <person name="Storesund J.E."/>
            <person name="Kallscheuer N."/>
            <person name="Luecker S."/>
            <person name="Lage O.M."/>
            <person name="Pohl T."/>
            <person name="Merkel B.J."/>
            <person name="Hornburger P."/>
            <person name="Mueller R.-W."/>
            <person name="Bruemmer F."/>
            <person name="Labrenz M."/>
            <person name="Spormann A.M."/>
            <person name="Op den Camp H."/>
            <person name="Overmann J."/>
            <person name="Amann R."/>
            <person name="Jetten M.S.M."/>
            <person name="Mascher T."/>
            <person name="Medema M.H."/>
            <person name="Devos D.P."/>
            <person name="Kaster A.-K."/>
            <person name="Ovreas L."/>
            <person name="Rohde M."/>
            <person name="Galperin M.Y."/>
            <person name="Jogler C."/>
        </authorList>
    </citation>
    <scope>NUCLEOTIDE SEQUENCE [LARGE SCALE GENOMIC DNA]</scope>
    <source>
        <strain evidence="10 11">Pan161</strain>
    </source>
</reference>
<evidence type="ECO:0000259" key="8">
    <source>
        <dbReference type="Pfam" id="PF01694"/>
    </source>
</evidence>
<dbReference type="EC" id="3.4.21.105" evidence="10"/>
<dbReference type="InterPro" id="IPR022764">
    <property type="entry name" value="Peptidase_S54_rhomboid_dom"/>
</dbReference>
<dbReference type="GO" id="GO:0006508">
    <property type="term" value="P:proteolysis"/>
    <property type="evidence" value="ECO:0007669"/>
    <property type="project" value="UniProtKB-KW"/>
</dbReference>
<comment type="subcellular location">
    <subcellularLocation>
        <location evidence="1">Membrane</location>
        <topology evidence="1">Multi-pass membrane protein</topology>
    </subcellularLocation>
</comment>
<proteinExistence type="inferred from homology"/>
<dbReference type="PANTHER" id="PTHR43731:SF14">
    <property type="entry name" value="PRESENILIN-ASSOCIATED RHOMBOID-LIKE PROTEIN, MITOCHONDRIAL"/>
    <property type="match status" value="1"/>
</dbReference>
<dbReference type="InterPro" id="IPR050925">
    <property type="entry name" value="Rhomboid_protease_S54"/>
</dbReference>
<dbReference type="GO" id="GO:0004252">
    <property type="term" value="F:serine-type endopeptidase activity"/>
    <property type="evidence" value="ECO:0007669"/>
    <property type="project" value="InterPro"/>
</dbReference>
<keyword evidence="6 7" id="KW-0472">Membrane</keyword>
<dbReference type="InterPro" id="IPR035952">
    <property type="entry name" value="Rhomboid-like_sf"/>
</dbReference>
<name>A0A517V816_9PLAN</name>
<evidence type="ECO:0000256" key="3">
    <source>
        <dbReference type="ARBA" id="ARBA00022692"/>
    </source>
</evidence>
<gene>
    <name evidence="10" type="primary">glpG</name>
    <name evidence="10" type="ORF">Pan161_07710</name>
</gene>
<keyword evidence="10" id="KW-0645">Protease</keyword>
<dbReference type="Gene3D" id="1.20.1540.10">
    <property type="entry name" value="Rhomboid-like"/>
    <property type="match status" value="1"/>
</dbReference>
<dbReference type="Proteomes" id="UP000316855">
    <property type="component" value="Chromosome"/>
</dbReference>
<dbReference type="Gene3D" id="3.30.70.2350">
    <property type="match status" value="1"/>
</dbReference>
<evidence type="ECO:0000256" key="4">
    <source>
        <dbReference type="ARBA" id="ARBA00022801"/>
    </source>
</evidence>
<evidence type="ECO:0000256" key="6">
    <source>
        <dbReference type="ARBA" id="ARBA00023136"/>
    </source>
</evidence>
<feature type="transmembrane region" description="Helical" evidence="7">
    <location>
        <begin position="304"/>
        <end position="323"/>
    </location>
</feature>
<evidence type="ECO:0000256" key="1">
    <source>
        <dbReference type="ARBA" id="ARBA00004141"/>
    </source>
</evidence>
<evidence type="ECO:0000313" key="11">
    <source>
        <dbReference type="Proteomes" id="UP000316855"/>
    </source>
</evidence>
<protein>
    <submittedName>
        <fullName evidence="10">Rhomboid protease GlpG</fullName>
        <ecNumber evidence="10">3.4.21.105</ecNumber>
    </submittedName>
</protein>
<dbReference type="Pfam" id="PF01694">
    <property type="entry name" value="Rhomboid"/>
    <property type="match status" value="1"/>
</dbReference>
<dbReference type="PANTHER" id="PTHR43731">
    <property type="entry name" value="RHOMBOID PROTEASE"/>
    <property type="match status" value="1"/>
</dbReference>
<evidence type="ECO:0000256" key="5">
    <source>
        <dbReference type="ARBA" id="ARBA00022989"/>
    </source>
</evidence>
<feature type="transmembrane region" description="Helical" evidence="7">
    <location>
        <begin position="278"/>
        <end position="298"/>
    </location>
</feature>
<dbReference type="KEGG" id="gax:Pan161_07710"/>
<dbReference type="InterPro" id="IPR038236">
    <property type="entry name" value="GlpG_N_sf"/>
</dbReference>
<feature type="domain" description="Peptidase S54 GlpG peptidase N-terminal" evidence="9">
    <location>
        <begin position="28"/>
        <end position="98"/>
    </location>
</feature>
<evidence type="ECO:0000256" key="7">
    <source>
        <dbReference type="SAM" id="Phobius"/>
    </source>
</evidence>
<dbReference type="SUPFAM" id="SSF144091">
    <property type="entry name" value="Rhomboid-like"/>
    <property type="match status" value="1"/>
</dbReference>
<sequence>MISGVSGDRLVSGWSQSCTYQAWIENRMRKIGSLPSGQQAKQFEDYLLTTGVEIKVEQSVDQWSIWVFDEDQIEHAKQELQEFSANPDAEKFQGAARKADAIRESKIKKAADTARKQVNVRDTWNQPFTSRCPVTSMLIGVSVVVFLLMQSNEFNSEIRQELSISSFQVSGNMIRYSPYLLDIREGEVWRLVTPIFLHFSILHILFNCMMCYQLGGAIEFNRGSVKLALLVLLTAIPSNVAQFYWSGPSFGGLSGVVYGMFGYMWMKSQFDPQSSFFIPPNMVVILIGWFFLCMTGVMGPVANMAHAGGLGMGMLLGVGTTFLKQARKST</sequence>
<feature type="domain" description="Peptidase S54 rhomboid" evidence="8">
    <location>
        <begin position="186"/>
        <end position="318"/>
    </location>
</feature>
<dbReference type="InterPro" id="IPR022732">
    <property type="entry name" value="Peptidase_S54_GlpG_N"/>
</dbReference>
<feature type="transmembrane region" description="Helical" evidence="7">
    <location>
        <begin position="250"/>
        <end position="266"/>
    </location>
</feature>
<keyword evidence="3 7" id="KW-0812">Transmembrane</keyword>
<accession>A0A517V816</accession>
<evidence type="ECO:0000313" key="10">
    <source>
        <dbReference type="EMBL" id="QDT89145.1"/>
    </source>
</evidence>
<dbReference type="OrthoDB" id="9813074at2"/>
<dbReference type="Pfam" id="PF12122">
    <property type="entry name" value="Rhomboid_N"/>
    <property type="match status" value="1"/>
</dbReference>
<evidence type="ECO:0000259" key="9">
    <source>
        <dbReference type="Pfam" id="PF12122"/>
    </source>
</evidence>
<dbReference type="EMBL" id="CP036343">
    <property type="protein sequence ID" value="QDT89145.1"/>
    <property type="molecule type" value="Genomic_DNA"/>
</dbReference>
<keyword evidence="4 10" id="KW-0378">Hydrolase</keyword>
<evidence type="ECO:0000256" key="2">
    <source>
        <dbReference type="ARBA" id="ARBA00009045"/>
    </source>
</evidence>
<organism evidence="10 11">
    <name type="scientific">Gimesia algae</name>
    <dbReference type="NCBI Taxonomy" id="2527971"/>
    <lineage>
        <taxon>Bacteria</taxon>
        <taxon>Pseudomonadati</taxon>
        <taxon>Planctomycetota</taxon>
        <taxon>Planctomycetia</taxon>
        <taxon>Planctomycetales</taxon>
        <taxon>Planctomycetaceae</taxon>
        <taxon>Gimesia</taxon>
    </lineage>
</organism>